<evidence type="ECO:0000256" key="1">
    <source>
        <dbReference type="SAM" id="MobiDB-lite"/>
    </source>
</evidence>
<sequence>MKSAAVAKASKPKPISLKEVEGIGFYEVPSSAPRLSPEEIRAKLDAFYAKHPRRTLKKGQKSIAEQVREDRDRR</sequence>
<dbReference type="Proteomes" id="UP001606210">
    <property type="component" value="Unassembled WGS sequence"/>
</dbReference>
<evidence type="ECO:0000313" key="2">
    <source>
        <dbReference type="EMBL" id="MFG6433819.1"/>
    </source>
</evidence>
<feature type="region of interest" description="Disordered" evidence="1">
    <location>
        <begin position="51"/>
        <end position="74"/>
    </location>
</feature>
<name>A0ABW7FB21_9BURK</name>
<proteinExistence type="predicted"/>
<protein>
    <submittedName>
        <fullName evidence="2">Uncharacterized protein</fullName>
    </submittedName>
</protein>
<gene>
    <name evidence="2" type="ORF">ACG00Y_28210</name>
</gene>
<dbReference type="RefSeq" id="WP_394484884.1">
    <property type="nucleotide sequence ID" value="NZ_JBIGHV010000016.1"/>
</dbReference>
<keyword evidence="3" id="KW-1185">Reference proteome</keyword>
<dbReference type="EMBL" id="JBIGHV010000016">
    <property type="protein sequence ID" value="MFG6433819.1"/>
    <property type="molecule type" value="Genomic_DNA"/>
</dbReference>
<evidence type="ECO:0000313" key="3">
    <source>
        <dbReference type="Proteomes" id="UP001606210"/>
    </source>
</evidence>
<organism evidence="2 3">
    <name type="scientific">Pelomonas parva</name>
    <dbReference type="NCBI Taxonomy" id="3299032"/>
    <lineage>
        <taxon>Bacteria</taxon>
        <taxon>Pseudomonadati</taxon>
        <taxon>Pseudomonadota</taxon>
        <taxon>Betaproteobacteria</taxon>
        <taxon>Burkholderiales</taxon>
        <taxon>Sphaerotilaceae</taxon>
        <taxon>Roseateles</taxon>
    </lineage>
</organism>
<accession>A0ABW7FB21</accession>
<feature type="compositionally biased region" description="Basic residues" evidence="1">
    <location>
        <begin position="51"/>
        <end position="60"/>
    </location>
</feature>
<comment type="caution">
    <text evidence="2">The sequence shown here is derived from an EMBL/GenBank/DDBJ whole genome shotgun (WGS) entry which is preliminary data.</text>
</comment>
<reference evidence="2 3" key="1">
    <citation type="submission" date="2024-08" db="EMBL/GenBank/DDBJ databases">
        <authorList>
            <person name="Lu H."/>
        </authorList>
    </citation>
    <scope>NUCLEOTIDE SEQUENCE [LARGE SCALE GENOMIC DNA]</scope>
    <source>
        <strain evidence="2 3">LYH14W</strain>
    </source>
</reference>